<reference evidence="1 2" key="1">
    <citation type="journal article" date="2022" name="DNA Res.">
        <title>Chromosomal-level genome assembly of the orchid tree Bauhinia variegata (Leguminosae; Cercidoideae) supports the allotetraploid origin hypothesis of Bauhinia.</title>
        <authorList>
            <person name="Zhong Y."/>
            <person name="Chen Y."/>
            <person name="Zheng D."/>
            <person name="Pang J."/>
            <person name="Liu Y."/>
            <person name="Luo S."/>
            <person name="Meng S."/>
            <person name="Qian L."/>
            <person name="Wei D."/>
            <person name="Dai S."/>
            <person name="Zhou R."/>
        </authorList>
    </citation>
    <scope>NUCLEOTIDE SEQUENCE [LARGE SCALE GENOMIC DNA]</scope>
    <source>
        <strain evidence="1">BV-YZ2020</strain>
    </source>
</reference>
<comment type="caution">
    <text evidence="1">The sequence shown here is derived from an EMBL/GenBank/DDBJ whole genome shotgun (WGS) entry which is preliminary data.</text>
</comment>
<dbReference type="Proteomes" id="UP000828941">
    <property type="component" value="Chromosome 10"/>
</dbReference>
<accession>A0ACB9LWV2</accession>
<name>A0ACB9LWV2_BAUVA</name>
<protein>
    <submittedName>
        <fullName evidence="1">Uncharacterized protein</fullName>
    </submittedName>
</protein>
<dbReference type="EMBL" id="CM039435">
    <property type="protein sequence ID" value="KAI4316197.1"/>
    <property type="molecule type" value="Genomic_DNA"/>
</dbReference>
<sequence>MPLFSYLLVCFFIILLYAFPRSSSACTHFPQSPPKLPSLPTVSSIFFGSILKPFHLIARPVISSNFSFLRKHVISPLPGFLLCIIEFHQSLNCNFIAIDFGL</sequence>
<gene>
    <name evidence="1" type="ORF">L6164_024200</name>
</gene>
<organism evidence="1 2">
    <name type="scientific">Bauhinia variegata</name>
    <name type="common">Purple orchid tree</name>
    <name type="synonym">Phanera variegata</name>
    <dbReference type="NCBI Taxonomy" id="167791"/>
    <lineage>
        <taxon>Eukaryota</taxon>
        <taxon>Viridiplantae</taxon>
        <taxon>Streptophyta</taxon>
        <taxon>Embryophyta</taxon>
        <taxon>Tracheophyta</taxon>
        <taxon>Spermatophyta</taxon>
        <taxon>Magnoliopsida</taxon>
        <taxon>eudicotyledons</taxon>
        <taxon>Gunneridae</taxon>
        <taxon>Pentapetalae</taxon>
        <taxon>rosids</taxon>
        <taxon>fabids</taxon>
        <taxon>Fabales</taxon>
        <taxon>Fabaceae</taxon>
        <taxon>Cercidoideae</taxon>
        <taxon>Cercideae</taxon>
        <taxon>Bauhiniinae</taxon>
        <taxon>Bauhinia</taxon>
    </lineage>
</organism>
<keyword evidence="2" id="KW-1185">Reference proteome</keyword>
<evidence type="ECO:0000313" key="2">
    <source>
        <dbReference type="Proteomes" id="UP000828941"/>
    </source>
</evidence>
<proteinExistence type="predicted"/>
<evidence type="ECO:0000313" key="1">
    <source>
        <dbReference type="EMBL" id="KAI4316197.1"/>
    </source>
</evidence>